<accession>A0A0S2K3U6</accession>
<evidence type="ECO:0000256" key="4">
    <source>
        <dbReference type="ARBA" id="ARBA00023163"/>
    </source>
</evidence>
<keyword evidence="7" id="KW-1185">Reference proteome</keyword>
<evidence type="ECO:0000313" key="6">
    <source>
        <dbReference type="EMBL" id="ALO42739.1"/>
    </source>
</evidence>
<dbReference type="InterPro" id="IPR037402">
    <property type="entry name" value="YidZ_PBP2"/>
</dbReference>
<keyword evidence="2" id="KW-0805">Transcription regulation</keyword>
<feature type="domain" description="HTH lysR-type" evidence="5">
    <location>
        <begin position="7"/>
        <end position="64"/>
    </location>
</feature>
<evidence type="ECO:0000259" key="5">
    <source>
        <dbReference type="PROSITE" id="PS50931"/>
    </source>
</evidence>
<dbReference type="GO" id="GO:0003700">
    <property type="term" value="F:DNA-binding transcription factor activity"/>
    <property type="evidence" value="ECO:0007669"/>
    <property type="project" value="InterPro"/>
</dbReference>
<dbReference type="RefSeq" id="WP_058030445.1">
    <property type="nucleotide sequence ID" value="NZ_CP013187.1"/>
</dbReference>
<dbReference type="CDD" id="cd08417">
    <property type="entry name" value="PBP2_Nitroaromatics_like"/>
    <property type="match status" value="1"/>
</dbReference>
<name>A0A0S2K3U6_9GAMM</name>
<reference evidence="6 7" key="1">
    <citation type="submission" date="2015-11" db="EMBL/GenBank/DDBJ databases">
        <authorList>
            <person name="Zhang Y."/>
            <person name="Guo Z."/>
        </authorList>
    </citation>
    <scope>NUCLEOTIDE SEQUENCE [LARGE SCALE GENOMIC DNA]</scope>
    <source>
        <strain evidence="6 7">KCTC 12086</strain>
    </source>
</reference>
<dbReference type="Pfam" id="PF00126">
    <property type="entry name" value="HTH_1"/>
    <property type="match status" value="1"/>
</dbReference>
<gene>
    <name evidence="6" type="ORF">PP2015_2242</name>
</gene>
<comment type="similarity">
    <text evidence="1">Belongs to the LysR transcriptional regulatory family.</text>
</comment>
<dbReference type="STRING" id="161398.PP2015_2242"/>
<sequence length="304" mass="33801">MININSLDLNLLKVFHAIYKFRNVTKAANNIGLAQSSMSNALSRLRAQFNDPLFQRSAGGVIPTEKADELAPQIQEVLAHITLMIEPKSFDPVTANDHLVIAASDLAIATLAPILVPALRKKAPKIKLNFVPLDKTNVFEKLDDGSYDIAIGTFKELPARYNRKLLKKEKFVCIASSQHSKLNNKLSLKEFTEKHHVLMTLKADQVGVIDNELKKLGHTRTIAMTCAHFLPLVEVVANSDLIATVPEALAQIAIRAGCDIYPLPITMSNWDTELVVTQKFNTSNLGKFMIKLMLEQNYEIDSVE</sequence>
<dbReference type="KEGG" id="pphe:PP2015_2242"/>
<dbReference type="InterPro" id="IPR050389">
    <property type="entry name" value="LysR-type_TF"/>
</dbReference>
<dbReference type="EMBL" id="CP013187">
    <property type="protein sequence ID" value="ALO42739.1"/>
    <property type="molecule type" value="Genomic_DNA"/>
</dbReference>
<organism evidence="6 7">
    <name type="scientific">Pseudoalteromonas phenolica</name>
    <dbReference type="NCBI Taxonomy" id="161398"/>
    <lineage>
        <taxon>Bacteria</taxon>
        <taxon>Pseudomonadati</taxon>
        <taxon>Pseudomonadota</taxon>
        <taxon>Gammaproteobacteria</taxon>
        <taxon>Alteromonadales</taxon>
        <taxon>Pseudoalteromonadaceae</taxon>
        <taxon>Pseudoalteromonas</taxon>
    </lineage>
</organism>
<dbReference type="SUPFAM" id="SSF53850">
    <property type="entry name" value="Periplasmic binding protein-like II"/>
    <property type="match status" value="1"/>
</dbReference>
<dbReference type="PANTHER" id="PTHR30118">
    <property type="entry name" value="HTH-TYPE TRANSCRIPTIONAL REGULATOR LEUO-RELATED"/>
    <property type="match status" value="1"/>
</dbReference>
<dbReference type="InterPro" id="IPR000847">
    <property type="entry name" value="LysR_HTH_N"/>
</dbReference>
<evidence type="ECO:0000256" key="3">
    <source>
        <dbReference type="ARBA" id="ARBA00023125"/>
    </source>
</evidence>
<proteinExistence type="inferred from homology"/>
<dbReference type="GO" id="GO:0003677">
    <property type="term" value="F:DNA binding"/>
    <property type="evidence" value="ECO:0007669"/>
    <property type="project" value="UniProtKB-KW"/>
</dbReference>
<dbReference type="OrthoDB" id="9779408at2"/>
<dbReference type="Proteomes" id="UP000061457">
    <property type="component" value="Chromosome I"/>
</dbReference>
<evidence type="ECO:0000313" key="7">
    <source>
        <dbReference type="Proteomes" id="UP000061457"/>
    </source>
</evidence>
<keyword evidence="4" id="KW-0804">Transcription</keyword>
<protein>
    <submittedName>
        <fullName evidence="6">Putative transcriptional regulatory protein, LysR-family</fullName>
    </submittedName>
</protein>
<dbReference type="Pfam" id="PF03466">
    <property type="entry name" value="LysR_substrate"/>
    <property type="match status" value="1"/>
</dbReference>
<dbReference type="SUPFAM" id="SSF46785">
    <property type="entry name" value="Winged helix' DNA-binding domain"/>
    <property type="match status" value="1"/>
</dbReference>
<evidence type="ECO:0000256" key="1">
    <source>
        <dbReference type="ARBA" id="ARBA00009437"/>
    </source>
</evidence>
<dbReference type="Gene3D" id="1.10.10.10">
    <property type="entry name" value="Winged helix-like DNA-binding domain superfamily/Winged helix DNA-binding domain"/>
    <property type="match status" value="1"/>
</dbReference>
<dbReference type="PROSITE" id="PS50931">
    <property type="entry name" value="HTH_LYSR"/>
    <property type="match status" value="1"/>
</dbReference>
<dbReference type="PATRIC" id="fig|161398.10.peg.2281"/>
<dbReference type="PANTHER" id="PTHR30118:SF15">
    <property type="entry name" value="TRANSCRIPTIONAL REGULATORY PROTEIN"/>
    <property type="match status" value="1"/>
</dbReference>
<dbReference type="InterPro" id="IPR036388">
    <property type="entry name" value="WH-like_DNA-bd_sf"/>
</dbReference>
<dbReference type="PRINTS" id="PR00039">
    <property type="entry name" value="HTHLYSR"/>
</dbReference>
<dbReference type="InterPro" id="IPR005119">
    <property type="entry name" value="LysR_subst-bd"/>
</dbReference>
<dbReference type="Gene3D" id="3.40.190.10">
    <property type="entry name" value="Periplasmic binding protein-like II"/>
    <property type="match status" value="2"/>
</dbReference>
<keyword evidence="3" id="KW-0238">DNA-binding</keyword>
<evidence type="ECO:0000256" key="2">
    <source>
        <dbReference type="ARBA" id="ARBA00023015"/>
    </source>
</evidence>
<dbReference type="AlphaFoldDB" id="A0A0S2K3U6"/>
<dbReference type="InterPro" id="IPR036390">
    <property type="entry name" value="WH_DNA-bd_sf"/>
</dbReference>